<dbReference type="EMBL" id="VFPA01000003">
    <property type="protein sequence ID" value="TQM10215.1"/>
    <property type="molecule type" value="Genomic_DNA"/>
</dbReference>
<protein>
    <submittedName>
        <fullName evidence="6">Peptide/nickel transport system substrate-binding protein</fullName>
    </submittedName>
</protein>
<evidence type="ECO:0000313" key="7">
    <source>
        <dbReference type="Proteomes" id="UP000315677"/>
    </source>
</evidence>
<dbReference type="Gene3D" id="3.10.105.10">
    <property type="entry name" value="Dipeptide-binding Protein, Domain 3"/>
    <property type="match status" value="1"/>
</dbReference>
<dbReference type="Gene3D" id="3.90.76.10">
    <property type="entry name" value="Dipeptide-binding Protein, Domain 1"/>
    <property type="match status" value="1"/>
</dbReference>
<feature type="chain" id="PRO_5039247234" evidence="4">
    <location>
        <begin position="23"/>
        <end position="530"/>
    </location>
</feature>
<comment type="caution">
    <text evidence="6">The sequence shown here is derived from an EMBL/GenBank/DDBJ whole genome shotgun (WGS) entry which is preliminary data.</text>
</comment>
<proteinExistence type="inferred from homology"/>
<comment type="similarity">
    <text evidence="1">Belongs to the bacterial solute-binding protein 5 family.</text>
</comment>
<dbReference type="InterPro" id="IPR039424">
    <property type="entry name" value="SBP_5"/>
</dbReference>
<dbReference type="GO" id="GO:0043190">
    <property type="term" value="C:ATP-binding cassette (ABC) transporter complex"/>
    <property type="evidence" value="ECO:0007669"/>
    <property type="project" value="InterPro"/>
</dbReference>
<accession>A0A543DLS6</accession>
<name>A0A543DLS6_9PSEU</name>
<dbReference type="Pfam" id="PF00496">
    <property type="entry name" value="SBP_bac_5"/>
    <property type="match status" value="1"/>
</dbReference>
<dbReference type="Proteomes" id="UP000315677">
    <property type="component" value="Unassembled WGS sequence"/>
</dbReference>
<dbReference type="PANTHER" id="PTHR30290">
    <property type="entry name" value="PERIPLASMIC BINDING COMPONENT OF ABC TRANSPORTER"/>
    <property type="match status" value="1"/>
</dbReference>
<reference evidence="6 7" key="1">
    <citation type="submission" date="2019-06" db="EMBL/GenBank/DDBJ databases">
        <title>Sequencing the genomes of 1000 actinobacteria strains.</title>
        <authorList>
            <person name="Klenk H.-P."/>
        </authorList>
    </citation>
    <scope>NUCLEOTIDE SEQUENCE [LARGE SCALE GENOMIC DNA]</scope>
    <source>
        <strain evidence="6 7">DSM 45301</strain>
    </source>
</reference>
<dbReference type="PANTHER" id="PTHR30290:SF9">
    <property type="entry name" value="OLIGOPEPTIDE-BINDING PROTEIN APPA"/>
    <property type="match status" value="1"/>
</dbReference>
<evidence type="ECO:0000256" key="3">
    <source>
        <dbReference type="ARBA" id="ARBA00022729"/>
    </source>
</evidence>
<evidence type="ECO:0000256" key="4">
    <source>
        <dbReference type="SAM" id="SignalP"/>
    </source>
</evidence>
<feature type="domain" description="Solute-binding protein family 5" evidence="5">
    <location>
        <begin position="77"/>
        <end position="436"/>
    </location>
</feature>
<dbReference type="Gene3D" id="3.40.190.10">
    <property type="entry name" value="Periplasmic binding protein-like II"/>
    <property type="match status" value="1"/>
</dbReference>
<dbReference type="InterPro" id="IPR000914">
    <property type="entry name" value="SBP_5_dom"/>
</dbReference>
<dbReference type="AlphaFoldDB" id="A0A543DLS6"/>
<evidence type="ECO:0000259" key="5">
    <source>
        <dbReference type="Pfam" id="PF00496"/>
    </source>
</evidence>
<evidence type="ECO:0000256" key="1">
    <source>
        <dbReference type="ARBA" id="ARBA00005695"/>
    </source>
</evidence>
<dbReference type="InterPro" id="IPR030678">
    <property type="entry name" value="Peptide/Ni-bd"/>
</dbReference>
<dbReference type="SUPFAM" id="SSF53850">
    <property type="entry name" value="Periplasmic binding protein-like II"/>
    <property type="match status" value="1"/>
</dbReference>
<dbReference type="GO" id="GO:0042597">
    <property type="term" value="C:periplasmic space"/>
    <property type="evidence" value="ECO:0007669"/>
    <property type="project" value="UniProtKB-ARBA"/>
</dbReference>
<dbReference type="PIRSF" id="PIRSF002741">
    <property type="entry name" value="MppA"/>
    <property type="match status" value="1"/>
</dbReference>
<dbReference type="CDD" id="cd08518">
    <property type="entry name" value="PBP2_NikA_DppA_OppA_like_19"/>
    <property type="match status" value="1"/>
</dbReference>
<organism evidence="6 7">
    <name type="scientific">Pseudonocardia kunmingensis</name>
    <dbReference type="NCBI Taxonomy" id="630975"/>
    <lineage>
        <taxon>Bacteria</taxon>
        <taxon>Bacillati</taxon>
        <taxon>Actinomycetota</taxon>
        <taxon>Actinomycetes</taxon>
        <taxon>Pseudonocardiales</taxon>
        <taxon>Pseudonocardiaceae</taxon>
        <taxon>Pseudonocardia</taxon>
    </lineage>
</organism>
<evidence type="ECO:0000313" key="6">
    <source>
        <dbReference type="EMBL" id="TQM10215.1"/>
    </source>
</evidence>
<keyword evidence="7" id="KW-1185">Reference proteome</keyword>
<dbReference type="GO" id="GO:0015833">
    <property type="term" value="P:peptide transport"/>
    <property type="evidence" value="ECO:0007669"/>
    <property type="project" value="TreeGrafter"/>
</dbReference>
<feature type="signal peptide" evidence="4">
    <location>
        <begin position="1"/>
        <end position="22"/>
    </location>
</feature>
<dbReference type="PROSITE" id="PS51257">
    <property type="entry name" value="PROKAR_LIPOPROTEIN"/>
    <property type="match status" value="1"/>
</dbReference>
<sequence>MNRRTPLVIAAVLLAAVAGCSAPTAPGGAAGAGGDPAAMVLADGYEPESLHPLLGYGVEGASKIFDGLVAHDADRQLQPALAAELPRPGADGLSYTVALREGVTFHDGSAFDSQDVVATYTALLDPAYASTVRSDHRTLAGVEALDPRTVRFRLTQPDSAFAHRLTLGIVPAEAVAVPAPLAESAFGTQPVGTGPYRLVEWRRGTSMRLEANPQYWGGAPAVRTLDLVFAVDDNTRAQRLRAGEFDGTVLPPALAETFAGSEYAVHHHPSADYRTITLPSSHPVTGDPAIRLALNHAVDRQGMIDALFAGRGAPASTPIPEVLSEYAEPSAQFSFDRAEAERILDAAGWVRGADGTRARDGVPARFTLMYPASDTIRRDFAQAFTSDARAVGVDVALEGLGWEAIEPRMGADALVLGGGSPFDPDLVSYPLLHSSYGGDGFNNPAFYANPAVDAGLDAARRATDQAARVAAVKEWQRAYAAAPGFVFLAFLDHSYLVRERWDGYQEVVDPHTHGTTWGPWWNVEDWTPRS</sequence>
<keyword evidence="3 4" id="KW-0732">Signal</keyword>
<evidence type="ECO:0000256" key="2">
    <source>
        <dbReference type="ARBA" id="ARBA00022448"/>
    </source>
</evidence>
<dbReference type="RefSeq" id="WP_246106823.1">
    <property type="nucleotide sequence ID" value="NZ_VFPA01000003.1"/>
</dbReference>
<gene>
    <name evidence="6" type="ORF">FB558_6000</name>
</gene>
<dbReference type="GO" id="GO:1904680">
    <property type="term" value="F:peptide transmembrane transporter activity"/>
    <property type="evidence" value="ECO:0007669"/>
    <property type="project" value="TreeGrafter"/>
</dbReference>
<keyword evidence="2" id="KW-0813">Transport</keyword>